<dbReference type="PROSITE" id="PS50956">
    <property type="entry name" value="HTH_ASNC_2"/>
    <property type="match status" value="1"/>
</dbReference>
<reference evidence="5 6" key="1">
    <citation type="submission" date="2019-11" db="EMBL/GenBank/DDBJ databases">
        <authorList>
            <person name="Im W.T."/>
        </authorList>
    </citation>
    <scope>NUCLEOTIDE SEQUENCE [LARGE SCALE GENOMIC DNA]</scope>
    <source>
        <strain evidence="5 6">SB-02</strain>
    </source>
</reference>
<dbReference type="InterPro" id="IPR011008">
    <property type="entry name" value="Dimeric_a/b-barrel"/>
</dbReference>
<dbReference type="EMBL" id="CP046566">
    <property type="protein sequence ID" value="QGW27271.1"/>
    <property type="molecule type" value="Genomic_DNA"/>
</dbReference>
<keyword evidence="1" id="KW-0805">Transcription regulation</keyword>
<sequence length="156" mass="17559">MGVKLDQIDIAMLNLLQQDASLGVKEIAARVGLSQSPTFERLKKLKQEGYIKKIVALVDNKKLDKNLVAICMITLKEQGIETKQNFEAQTAQMPEVMEVLCVSGGWDYILKVATKDMPSFHHFISNRLAPIQHIANINSNFILNEVKYDTAFLIEP</sequence>
<evidence type="ECO:0000256" key="1">
    <source>
        <dbReference type="ARBA" id="ARBA00023015"/>
    </source>
</evidence>
<protein>
    <submittedName>
        <fullName evidence="5">Winged helix-turn-helix transcriptional regulator</fullName>
    </submittedName>
</protein>
<keyword evidence="2" id="KW-0238">DNA-binding</keyword>
<evidence type="ECO:0000313" key="5">
    <source>
        <dbReference type="EMBL" id="QGW27271.1"/>
    </source>
</evidence>
<dbReference type="Proteomes" id="UP000426027">
    <property type="component" value="Chromosome"/>
</dbReference>
<keyword evidence="3" id="KW-0804">Transcription</keyword>
<evidence type="ECO:0000259" key="4">
    <source>
        <dbReference type="PROSITE" id="PS50956"/>
    </source>
</evidence>
<dbReference type="GO" id="GO:0005829">
    <property type="term" value="C:cytosol"/>
    <property type="evidence" value="ECO:0007669"/>
    <property type="project" value="TreeGrafter"/>
</dbReference>
<dbReference type="CDD" id="cd00090">
    <property type="entry name" value="HTH_ARSR"/>
    <property type="match status" value="1"/>
</dbReference>
<dbReference type="InterPro" id="IPR011991">
    <property type="entry name" value="ArsR-like_HTH"/>
</dbReference>
<dbReference type="InterPro" id="IPR019888">
    <property type="entry name" value="Tscrpt_reg_AsnC-like"/>
</dbReference>
<dbReference type="SMART" id="SM00344">
    <property type="entry name" value="HTH_ASNC"/>
    <property type="match status" value="1"/>
</dbReference>
<dbReference type="Gene3D" id="3.30.70.920">
    <property type="match status" value="1"/>
</dbReference>
<evidence type="ECO:0000256" key="2">
    <source>
        <dbReference type="ARBA" id="ARBA00023125"/>
    </source>
</evidence>
<feature type="domain" description="HTH asnC-type" evidence="4">
    <location>
        <begin position="5"/>
        <end position="66"/>
    </location>
</feature>
<dbReference type="InterPro" id="IPR019885">
    <property type="entry name" value="Tscrpt_reg_HTH_AsnC-type_CS"/>
</dbReference>
<name>A0A6I6GXE1_9BACT</name>
<accession>A0A6I6GXE1</accession>
<dbReference type="InterPro" id="IPR036388">
    <property type="entry name" value="WH-like_DNA-bd_sf"/>
</dbReference>
<dbReference type="Gene3D" id="1.10.10.10">
    <property type="entry name" value="Winged helix-like DNA-binding domain superfamily/Winged helix DNA-binding domain"/>
    <property type="match status" value="1"/>
</dbReference>
<dbReference type="AlphaFoldDB" id="A0A6I6GXE1"/>
<gene>
    <name evidence="5" type="ORF">GLV81_03345</name>
</gene>
<dbReference type="SUPFAM" id="SSF54909">
    <property type="entry name" value="Dimeric alpha+beta barrel"/>
    <property type="match status" value="1"/>
</dbReference>
<dbReference type="InterPro" id="IPR036390">
    <property type="entry name" value="WH_DNA-bd_sf"/>
</dbReference>
<dbReference type="GO" id="GO:0043200">
    <property type="term" value="P:response to amino acid"/>
    <property type="evidence" value="ECO:0007669"/>
    <property type="project" value="TreeGrafter"/>
</dbReference>
<dbReference type="PRINTS" id="PR00033">
    <property type="entry name" value="HTHASNC"/>
</dbReference>
<dbReference type="RefSeq" id="WP_157476869.1">
    <property type="nucleotide sequence ID" value="NZ_CP046566.1"/>
</dbReference>
<dbReference type="InterPro" id="IPR000485">
    <property type="entry name" value="AsnC-type_HTH_dom"/>
</dbReference>
<dbReference type="PANTHER" id="PTHR30154">
    <property type="entry name" value="LEUCINE-RESPONSIVE REGULATORY PROTEIN"/>
    <property type="match status" value="1"/>
</dbReference>
<dbReference type="InterPro" id="IPR019887">
    <property type="entry name" value="Tscrpt_reg_AsnC/Lrp_C"/>
</dbReference>
<dbReference type="Pfam" id="PF13412">
    <property type="entry name" value="HTH_24"/>
    <property type="match status" value="1"/>
</dbReference>
<dbReference type="SUPFAM" id="SSF46785">
    <property type="entry name" value="Winged helix' DNA-binding domain"/>
    <property type="match status" value="1"/>
</dbReference>
<dbReference type="PANTHER" id="PTHR30154:SF34">
    <property type="entry name" value="TRANSCRIPTIONAL REGULATOR AZLB"/>
    <property type="match status" value="1"/>
</dbReference>
<evidence type="ECO:0000256" key="3">
    <source>
        <dbReference type="ARBA" id="ARBA00023163"/>
    </source>
</evidence>
<keyword evidence="6" id="KW-1185">Reference proteome</keyword>
<evidence type="ECO:0000313" key="6">
    <source>
        <dbReference type="Proteomes" id="UP000426027"/>
    </source>
</evidence>
<dbReference type="Pfam" id="PF01037">
    <property type="entry name" value="AsnC_trans_reg"/>
    <property type="match status" value="1"/>
</dbReference>
<organism evidence="5 6">
    <name type="scientific">Phnomibacter ginsenosidimutans</name>
    <dbReference type="NCBI Taxonomy" id="2676868"/>
    <lineage>
        <taxon>Bacteria</taxon>
        <taxon>Pseudomonadati</taxon>
        <taxon>Bacteroidota</taxon>
        <taxon>Chitinophagia</taxon>
        <taxon>Chitinophagales</taxon>
        <taxon>Chitinophagaceae</taxon>
        <taxon>Phnomibacter</taxon>
    </lineage>
</organism>
<dbReference type="KEGG" id="fls:GLV81_03345"/>
<dbReference type="GO" id="GO:0006355">
    <property type="term" value="P:regulation of DNA-templated transcription"/>
    <property type="evidence" value="ECO:0007669"/>
    <property type="project" value="UniProtKB-ARBA"/>
</dbReference>
<proteinExistence type="predicted"/>
<dbReference type="GO" id="GO:0043565">
    <property type="term" value="F:sequence-specific DNA binding"/>
    <property type="evidence" value="ECO:0007669"/>
    <property type="project" value="InterPro"/>
</dbReference>
<dbReference type="PROSITE" id="PS00519">
    <property type="entry name" value="HTH_ASNC_1"/>
    <property type="match status" value="1"/>
</dbReference>